<sequence>MNRWRQPQGGTSNIYINNFTIMAQGSADDLDAKDFMREFMCKFNNRDDDEFRAMNLKQPRVEGFAMGRLVVHDTGIIEAVGVYQLEKQVPAFSIKKHLLIERKPPDQRHAFGEHQRVIMGNCYPV</sequence>
<evidence type="ECO:0000313" key="2">
    <source>
        <dbReference type="Proteomes" id="UP001497623"/>
    </source>
</evidence>
<evidence type="ECO:0000313" key="1">
    <source>
        <dbReference type="EMBL" id="CAL4062539.1"/>
    </source>
</evidence>
<reference evidence="1 2" key="1">
    <citation type="submission" date="2024-05" db="EMBL/GenBank/DDBJ databases">
        <authorList>
            <person name="Wallberg A."/>
        </authorList>
    </citation>
    <scope>NUCLEOTIDE SEQUENCE [LARGE SCALE GENOMIC DNA]</scope>
</reference>
<gene>
    <name evidence="1" type="ORF">MNOR_LOCUS2717</name>
</gene>
<organism evidence="1 2">
    <name type="scientific">Meganyctiphanes norvegica</name>
    <name type="common">Northern krill</name>
    <name type="synonym">Thysanopoda norvegica</name>
    <dbReference type="NCBI Taxonomy" id="48144"/>
    <lineage>
        <taxon>Eukaryota</taxon>
        <taxon>Metazoa</taxon>
        <taxon>Ecdysozoa</taxon>
        <taxon>Arthropoda</taxon>
        <taxon>Crustacea</taxon>
        <taxon>Multicrustacea</taxon>
        <taxon>Malacostraca</taxon>
        <taxon>Eumalacostraca</taxon>
        <taxon>Eucarida</taxon>
        <taxon>Euphausiacea</taxon>
        <taxon>Euphausiidae</taxon>
        <taxon>Meganyctiphanes</taxon>
    </lineage>
</organism>
<dbReference type="AlphaFoldDB" id="A0AAV2PPB8"/>
<keyword evidence="2" id="KW-1185">Reference proteome</keyword>
<accession>A0AAV2PPB8</accession>
<dbReference type="EMBL" id="CAXKWB010000859">
    <property type="protein sequence ID" value="CAL4062539.1"/>
    <property type="molecule type" value="Genomic_DNA"/>
</dbReference>
<protein>
    <submittedName>
        <fullName evidence="1">Uncharacterized protein</fullName>
    </submittedName>
</protein>
<proteinExistence type="predicted"/>
<dbReference type="Proteomes" id="UP001497623">
    <property type="component" value="Unassembled WGS sequence"/>
</dbReference>
<comment type="caution">
    <text evidence="1">The sequence shown here is derived from an EMBL/GenBank/DDBJ whole genome shotgun (WGS) entry which is preliminary data.</text>
</comment>
<feature type="non-terminal residue" evidence="1">
    <location>
        <position position="125"/>
    </location>
</feature>
<name>A0AAV2PPB8_MEGNR</name>